<sequence>MKYLKIYCLFLILLFSGGMISAEAKLRVVASIPDLADMARIIGGNNVKVICLTTGREDLHAVPVRPSFIPKLNRADLLLNLGLDAEHAWLPGIVNESRNPKVMESGSGWIEVNKGIEILDRPKKFDRAEGHQHPLGNPHYNVGPQCGKHMAKNIAAAFIQNDPDNSQPYQTNLASYLKRIETLERELMEAGKPLNDIAVISYHEDVSYLCHFYGLKKVGAIEPKPGIEPSTRYLSDLVNIIKQKHVQLIIYNQAQNPKLPESLARRTGTSAVQFANTAGAKPEIQTWIDLQRYNLKVLLKGINGR</sequence>
<dbReference type="GO" id="GO:0046872">
    <property type="term" value="F:metal ion binding"/>
    <property type="evidence" value="ECO:0007669"/>
    <property type="project" value="InterPro"/>
</dbReference>
<dbReference type="PANTHER" id="PTHR42953">
    <property type="entry name" value="HIGH-AFFINITY ZINC UPTAKE SYSTEM PROTEIN ZNUA-RELATED"/>
    <property type="match status" value="1"/>
</dbReference>
<dbReference type="InterPro" id="IPR006127">
    <property type="entry name" value="ZnuA-like"/>
</dbReference>
<dbReference type="InterPro" id="IPR050492">
    <property type="entry name" value="Bact_metal-bind_prot9"/>
</dbReference>
<dbReference type="Pfam" id="PF01297">
    <property type="entry name" value="ZnuA"/>
    <property type="match status" value="1"/>
</dbReference>
<dbReference type="Gene3D" id="3.40.50.1980">
    <property type="entry name" value="Nitrogenase molybdenum iron protein domain"/>
    <property type="match status" value="2"/>
</dbReference>
<evidence type="ECO:0000313" key="1">
    <source>
        <dbReference type="EMBL" id="ETR70446.1"/>
    </source>
</evidence>
<dbReference type="Proteomes" id="UP000189670">
    <property type="component" value="Unassembled WGS sequence"/>
</dbReference>
<dbReference type="AlphaFoldDB" id="A0A1V1P6R7"/>
<protein>
    <submittedName>
        <fullName evidence="1">Zinc/manganese transport system substrate-binding protein</fullName>
    </submittedName>
</protein>
<reference evidence="2" key="1">
    <citation type="submission" date="2012-11" db="EMBL/GenBank/DDBJ databases">
        <authorList>
            <person name="Lucero-Rivera Y.E."/>
            <person name="Tovar-Ramirez D."/>
        </authorList>
    </citation>
    <scope>NUCLEOTIDE SEQUENCE [LARGE SCALE GENOMIC DNA]</scope>
    <source>
        <strain evidence="2">Araruama</strain>
    </source>
</reference>
<evidence type="ECO:0000313" key="2">
    <source>
        <dbReference type="Proteomes" id="UP000189670"/>
    </source>
</evidence>
<organism evidence="1 2">
    <name type="scientific">Candidatus Magnetoglobus multicellularis str. Araruama</name>
    <dbReference type="NCBI Taxonomy" id="890399"/>
    <lineage>
        <taxon>Bacteria</taxon>
        <taxon>Pseudomonadati</taxon>
        <taxon>Thermodesulfobacteriota</taxon>
        <taxon>Desulfobacteria</taxon>
        <taxon>Desulfobacterales</taxon>
        <taxon>Desulfobacteraceae</taxon>
        <taxon>Candidatus Magnetoglobus</taxon>
    </lineage>
</organism>
<dbReference type="SUPFAM" id="SSF53807">
    <property type="entry name" value="Helical backbone' metal receptor"/>
    <property type="match status" value="1"/>
</dbReference>
<accession>A0A1V1P6R7</accession>
<name>A0A1V1P6R7_9BACT</name>
<comment type="caution">
    <text evidence="1">The sequence shown here is derived from an EMBL/GenBank/DDBJ whole genome shotgun (WGS) entry which is preliminary data.</text>
</comment>
<gene>
    <name evidence="1" type="ORF">OMM_03233</name>
</gene>
<dbReference type="GO" id="GO:0030001">
    <property type="term" value="P:metal ion transport"/>
    <property type="evidence" value="ECO:0007669"/>
    <property type="project" value="InterPro"/>
</dbReference>
<proteinExistence type="predicted"/>
<dbReference type="EMBL" id="ATBP01000422">
    <property type="protein sequence ID" value="ETR70446.1"/>
    <property type="molecule type" value="Genomic_DNA"/>
</dbReference>
<dbReference type="PANTHER" id="PTHR42953:SF2">
    <property type="entry name" value="ADHESION PROTEIN"/>
    <property type="match status" value="1"/>
</dbReference>